<proteinExistence type="predicted"/>
<evidence type="ECO:0000313" key="2">
    <source>
        <dbReference type="Proteomes" id="UP001056268"/>
    </source>
</evidence>
<dbReference type="InterPro" id="IPR005728">
    <property type="entry name" value="RPE1"/>
</dbReference>
<gene>
    <name evidence="1" type="ORF">NBT09_02865</name>
</gene>
<organism evidence="1 2">
    <name type="scientific">Rickettsia conorii subsp. raoultii</name>
    <dbReference type="NCBI Taxonomy" id="369822"/>
    <lineage>
        <taxon>Bacteria</taxon>
        <taxon>Pseudomonadati</taxon>
        <taxon>Pseudomonadota</taxon>
        <taxon>Alphaproteobacteria</taxon>
        <taxon>Rickettsiales</taxon>
        <taxon>Rickettsiaceae</taxon>
        <taxon>Rickettsieae</taxon>
        <taxon>Rickettsia</taxon>
        <taxon>spotted fever group</taxon>
    </lineage>
</organism>
<accession>A0ABY4U339</accession>
<protein>
    <submittedName>
        <fullName evidence="1">Palindromic element RPE1 domain-containing protein</fullName>
    </submittedName>
</protein>
<keyword evidence="2" id="KW-1185">Reference proteome</keyword>
<name>A0ABY4U339_RICCR</name>
<reference evidence="1" key="1">
    <citation type="submission" date="2022-05" db="EMBL/GenBank/DDBJ databases">
        <title>Tracking Rickettsia raoultii infection dynamics in vivo by bioorthogonal metabolic labeling.</title>
        <authorList>
            <person name="Zhu D.-Y."/>
            <person name="Jia N."/>
            <person name="Li C."/>
            <person name="Zhang M.-Z."/>
            <person name="Liu H.-B."/>
            <person name="Cao W.-C."/>
        </authorList>
    </citation>
    <scope>NUCLEOTIDE SEQUENCE</scope>
    <source>
        <strain evidence="1">BIME</strain>
    </source>
</reference>
<dbReference type="NCBIfam" id="TIGR01045">
    <property type="entry name" value="RPE1"/>
    <property type="match status" value="1"/>
</dbReference>
<sequence length="49" mass="5601">MHNEANKEEFAGNTKHRTAAYKKVREDSSIGLTYKLPLEASCTKSLLYR</sequence>
<dbReference type="Proteomes" id="UP001056268">
    <property type="component" value="Chromosome"/>
</dbReference>
<evidence type="ECO:0000313" key="1">
    <source>
        <dbReference type="EMBL" id="URW78282.1"/>
    </source>
</evidence>
<dbReference type="EMBL" id="CP098324">
    <property type="protein sequence ID" value="URW78282.1"/>
    <property type="molecule type" value="Genomic_DNA"/>
</dbReference>